<dbReference type="Gene3D" id="1.25.40.10">
    <property type="entry name" value="Tetratricopeptide repeat domain"/>
    <property type="match status" value="2"/>
</dbReference>
<reference evidence="2" key="1">
    <citation type="submission" date="2020-11" db="EMBL/GenBank/DDBJ databases">
        <authorList>
            <consortium name="DOE Joint Genome Institute"/>
            <person name="Ahrendt S."/>
            <person name="Riley R."/>
            <person name="Andreopoulos W."/>
            <person name="Labutti K."/>
            <person name="Pangilinan J."/>
            <person name="Ruiz-Duenas F.J."/>
            <person name="Barrasa J.M."/>
            <person name="Sanchez-Garcia M."/>
            <person name="Camarero S."/>
            <person name="Miyauchi S."/>
            <person name="Serrano A."/>
            <person name="Linde D."/>
            <person name="Babiker R."/>
            <person name="Drula E."/>
            <person name="Ayuso-Fernandez I."/>
            <person name="Pacheco R."/>
            <person name="Padilla G."/>
            <person name="Ferreira P."/>
            <person name="Barriuso J."/>
            <person name="Kellner H."/>
            <person name="Castanera R."/>
            <person name="Alfaro M."/>
            <person name="Ramirez L."/>
            <person name="Pisabarro A.G."/>
            <person name="Kuo A."/>
            <person name="Tritt A."/>
            <person name="Lipzen A."/>
            <person name="He G."/>
            <person name="Yan M."/>
            <person name="Ng V."/>
            <person name="Cullen D."/>
            <person name="Martin F."/>
            <person name="Rosso M.-N."/>
            <person name="Henrissat B."/>
            <person name="Hibbett D."/>
            <person name="Martinez A.T."/>
            <person name="Grigoriev I.V."/>
        </authorList>
    </citation>
    <scope>NUCLEOTIDE SEQUENCE</scope>
    <source>
        <strain evidence="2">CBS 506.95</strain>
    </source>
</reference>
<dbReference type="InterPro" id="IPR011990">
    <property type="entry name" value="TPR-like_helical_dom_sf"/>
</dbReference>
<dbReference type="SUPFAM" id="SSF48452">
    <property type="entry name" value="TPR-like"/>
    <property type="match status" value="1"/>
</dbReference>
<feature type="domain" description="Ubiquitin-like" evidence="1">
    <location>
        <begin position="36"/>
        <end position="119"/>
    </location>
</feature>
<name>A0A9P6E3V6_9AGAR</name>
<gene>
    <name evidence="2" type="ORF">CPB83DRAFT_911561</name>
</gene>
<comment type="caution">
    <text evidence="2">The sequence shown here is derived from an EMBL/GenBank/DDBJ whole genome shotgun (WGS) entry which is preliminary data.</text>
</comment>
<dbReference type="PANTHER" id="PTHR19959:SF119">
    <property type="entry name" value="FUNGAL LIPASE-LIKE DOMAIN-CONTAINING PROTEIN"/>
    <property type="match status" value="1"/>
</dbReference>
<evidence type="ECO:0000313" key="2">
    <source>
        <dbReference type="EMBL" id="KAF9522059.1"/>
    </source>
</evidence>
<accession>A0A9P6E3V6</accession>
<organism evidence="2 3">
    <name type="scientific">Crepidotus variabilis</name>
    <dbReference type="NCBI Taxonomy" id="179855"/>
    <lineage>
        <taxon>Eukaryota</taxon>
        <taxon>Fungi</taxon>
        <taxon>Dikarya</taxon>
        <taxon>Basidiomycota</taxon>
        <taxon>Agaricomycotina</taxon>
        <taxon>Agaricomycetes</taxon>
        <taxon>Agaricomycetidae</taxon>
        <taxon>Agaricales</taxon>
        <taxon>Agaricineae</taxon>
        <taxon>Crepidotaceae</taxon>
        <taxon>Crepidotus</taxon>
    </lineage>
</organism>
<dbReference type="EMBL" id="MU157963">
    <property type="protein sequence ID" value="KAF9522059.1"/>
    <property type="molecule type" value="Genomic_DNA"/>
</dbReference>
<evidence type="ECO:0000259" key="1">
    <source>
        <dbReference type="Pfam" id="PF22893"/>
    </source>
</evidence>
<sequence length="467" mass="51966">MRMGGICLFHGANNVSISGNSSFNIYWGSMGGGAWITFVDAAGRSYPVPEYLTSSYETFLKAINLMLQQDNEIARGQQRLIKRRMYDLCIDQGNQILPINGQESWSQVERDMKIVMRIPIWQEPGEINSKRTYCCPLLHCQLWNEDPSMGGTSTIDCKGCNSRFQISDLTGRETSEISSPIDISDLSFLRNYHLLSVSSELGHHHLGYMLNNHFNETAELANLDYAVNHYHKSIQLSSENHPSLSLTLRNVGQVLHKRFRHTGNIADLATAIDHAKNAIQLTAEGHPHLPACLSSMGLALLSCFHQTGDLGDLTSAIEHLQKANQLTPEGHPDLHAHLSYMGHALQSRFEQMGDLGDLTSAIEHLQKAIQLTPEGHPDLPACLSYMGLALQSRFEQMGDLEDLTSAIEHDQKAIQLTPEGHPFLPTYLSNMGFALVSRFRLMGDLGDLTSAIEHHQRAIQLTPEGHP</sequence>
<keyword evidence="3" id="KW-1185">Reference proteome</keyword>
<dbReference type="InterPro" id="IPR054464">
    <property type="entry name" value="ULD_fung"/>
</dbReference>
<feature type="non-terminal residue" evidence="2">
    <location>
        <position position="467"/>
    </location>
</feature>
<evidence type="ECO:0000313" key="3">
    <source>
        <dbReference type="Proteomes" id="UP000807306"/>
    </source>
</evidence>
<dbReference type="AlphaFoldDB" id="A0A9P6E3V6"/>
<dbReference type="Pfam" id="PF22893">
    <property type="entry name" value="ULD_2"/>
    <property type="match status" value="1"/>
</dbReference>
<dbReference type="OrthoDB" id="9991317at2759"/>
<protein>
    <recommendedName>
        <fullName evidence="1">Ubiquitin-like domain-containing protein</fullName>
    </recommendedName>
</protein>
<dbReference type="PANTHER" id="PTHR19959">
    <property type="entry name" value="KINESIN LIGHT CHAIN"/>
    <property type="match status" value="1"/>
</dbReference>
<dbReference type="Proteomes" id="UP000807306">
    <property type="component" value="Unassembled WGS sequence"/>
</dbReference>
<proteinExistence type="predicted"/>